<feature type="compositionally biased region" description="Basic and acidic residues" evidence="1">
    <location>
        <begin position="61"/>
        <end position="74"/>
    </location>
</feature>
<name>A0A858BU27_9FIRM</name>
<sequence length="243" mass="27629">MKFITEEDLRDIYRREPFTTYEMEPGTRLTPGARQFLADRGINMFDDVPFVKKFVVTTSEDREPAKEGPAKAEEMTPEAGPKPKLDWRKKKLTCKMRTMEAIFLATGQDLLDKDVFLAQNVISLGKQFAGIRQFAEGKGLGEIGCCQECSGINGEKFCEDMDDCFEVTEFHMQLVKGKEILALHKLRSALREIEPAVMEFYEGREEETLLCQEILEKVNCLINAVSQMICQAVGGKDCQRTFN</sequence>
<gene>
    <name evidence="2" type="ORF">Ami103574_05670</name>
</gene>
<dbReference type="AlphaFoldDB" id="A0A858BU27"/>
<protein>
    <submittedName>
        <fullName evidence="2">Ethanolamine utilization protein</fullName>
    </submittedName>
</protein>
<evidence type="ECO:0000313" key="3">
    <source>
        <dbReference type="Proteomes" id="UP000466848"/>
    </source>
</evidence>
<keyword evidence="3" id="KW-1185">Reference proteome</keyword>
<proteinExistence type="predicted"/>
<dbReference type="KEGG" id="abut:Ami103574_05670"/>
<dbReference type="RefSeq" id="WP_163065705.1">
    <property type="nucleotide sequence ID" value="NZ_CP048649.1"/>
</dbReference>
<reference evidence="2 3" key="1">
    <citation type="submission" date="2020-02" db="EMBL/GenBank/DDBJ databases">
        <authorList>
            <person name="Kim Y.B."/>
            <person name="Roh S.W."/>
        </authorList>
    </citation>
    <scope>NUCLEOTIDE SEQUENCE [LARGE SCALE GENOMIC DNA]</scope>
    <source>
        <strain evidence="2 3">DSM 103574</strain>
    </source>
</reference>
<evidence type="ECO:0000256" key="1">
    <source>
        <dbReference type="SAM" id="MobiDB-lite"/>
    </source>
</evidence>
<feature type="region of interest" description="Disordered" evidence="1">
    <location>
        <begin position="61"/>
        <end position="83"/>
    </location>
</feature>
<accession>A0A858BU27</accession>
<dbReference type="Proteomes" id="UP000466848">
    <property type="component" value="Chromosome"/>
</dbReference>
<dbReference type="EMBL" id="CP048649">
    <property type="protein sequence ID" value="QIB68842.1"/>
    <property type="molecule type" value="Genomic_DNA"/>
</dbReference>
<evidence type="ECO:0000313" key="2">
    <source>
        <dbReference type="EMBL" id="QIB68842.1"/>
    </source>
</evidence>
<organism evidence="2 3">
    <name type="scientific">Aminipila butyrica</name>
    <dbReference type="NCBI Taxonomy" id="433296"/>
    <lineage>
        <taxon>Bacteria</taxon>
        <taxon>Bacillati</taxon>
        <taxon>Bacillota</taxon>
        <taxon>Clostridia</taxon>
        <taxon>Peptostreptococcales</taxon>
        <taxon>Anaerovoracaceae</taxon>
        <taxon>Aminipila</taxon>
    </lineage>
</organism>